<dbReference type="Gene3D" id="1.10.1520.10">
    <property type="entry name" value="Ribonuclease III domain"/>
    <property type="match status" value="1"/>
</dbReference>
<evidence type="ECO:0000313" key="18">
    <source>
        <dbReference type="EMBL" id="NWO23869.1"/>
    </source>
</evidence>
<dbReference type="GO" id="GO:0006397">
    <property type="term" value="P:mRNA processing"/>
    <property type="evidence" value="ECO:0007669"/>
    <property type="project" value="UniProtKB-UniRule"/>
</dbReference>
<evidence type="ECO:0000256" key="13">
    <source>
        <dbReference type="ARBA" id="ARBA00022842"/>
    </source>
</evidence>
<keyword evidence="14 15" id="KW-0694">RNA-binding</keyword>
<dbReference type="NCBIfam" id="TIGR02191">
    <property type="entry name" value="RNaseIII"/>
    <property type="match status" value="1"/>
</dbReference>
<keyword evidence="15" id="KW-0699">rRNA-binding</keyword>
<dbReference type="PANTHER" id="PTHR11207">
    <property type="entry name" value="RIBONUCLEASE III"/>
    <property type="match status" value="1"/>
</dbReference>
<name>A0A7Y9B168_9FIRM</name>
<evidence type="ECO:0000256" key="12">
    <source>
        <dbReference type="ARBA" id="ARBA00022801"/>
    </source>
</evidence>
<comment type="subunit">
    <text evidence="4 15">Homodimer.</text>
</comment>
<feature type="active site" evidence="15">
    <location>
        <position position="47"/>
    </location>
</feature>
<evidence type="ECO:0000256" key="1">
    <source>
        <dbReference type="ARBA" id="ARBA00000109"/>
    </source>
</evidence>
<evidence type="ECO:0000313" key="19">
    <source>
        <dbReference type="Proteomes" id="UP000526307"/>
    </source>
</evidence>
<keyword evidence="13 15" id="KW-0460">Magnesium</keyword>
<comment type="similarity">
    <text evidence="3">Belongs to the ribonuclease III family.</text>
</comment>
<dbReference type="PROSITE" id="PS00517">
    <property type="entry name" value="RNASE_3_1"/>
    <property type="match status" value="1"/>
</dbReference>
<evidence type="ECO:0000256" key="14">
    <source>
        <dbReference type="ARBA" id="ARBA00022884"/>
    </source>
</evidence>
<evidence type="ECO:0000256" key="10">
    <source>
        <dbReference type="ARBA" id="ARBA00022723"/>
    </source>
</evidence>
<evidence type="ECO:0000259" key="16">
    <source>
        <dbReference type="PROSITE" id="PS50137"/>
    </source>
</evidence>
<keyword evidence="19" id="KW-1185">Reference proteome</keyword>
<dbReference type="Gene3D" id="3.30.160.20">
    <property type="match status" value="1"/>
</dbReference>
<dbReference type="GO" id="GO:0042802">
    <property type="term" value="F:identical protein binding"/>
    <property type="evidence" value="ECO:0007669"/>
    <property type="project" value="UniProtKB-ARBA"/>
</dbReference>
<dbReference type="FunFam" id="3.30.160.20:FF:000003">
    <property type="entry name" value="Ribonuclease 3"/>
    <property type="match status" value="1"/>
</dbReference>
<keyword evidence="12 15" id="KW-0378">Hydrolase</keyword>
<proteinExistence type="inferred from homology"/>
<evidence type="ECO:0000256" key="3">
    <source>
        <dbReference type="ARBA" id="ARBA00010183"/>
    </source>
</evidence>
<comment type="cofactor">
    <cofactor evidence="15">
        <name>Mg(2+)</name>
        <dbReference type="ChEBI" id="CHEBI:18420"/>
    </cofactor>
</comment>
<evidence type="ECO:0000256" key="4">
    <source>
        <dbReference type="ARBA" id="ARBA00011738"/>
    </source>
</evidence>
<organism evidence="18 19">
    <name type="scientific">Mogibacterium timidum</name>
    <dbReference type="NCBI Taxonomy" id="35519"/>
    <lineage>
        <taxon>Bacteria</taxon>
        <taxon>Bacillati</taxon>
        <taxon>Bacillota</taxon>
        <taxon>Clostridia</taxon>
        <taxon>Peptostreptococcales</taxon>
        <taxon>Anaerovoracaceae</taxon>
        <taxon>Mogibacterium</taxon>
    </lineage>
</organism>
<dbReference type="InterPro" id="IPR000999">
    <property type="entry name" value="RNase_III_dom"/>
</dbReference>
<comment type="subcellular location">
    <subcellularLocation>
        <location evidence="2 15">Cytoplasm</location>
    </subcellularLocation>
</comment>
<dbReference type="FunFam" id="1.10.1520.10:FF:000001">
    <property type="entry name" value="Ribonuclease 3"/>
    <property type="match status" value="1"/>
</dbReference>
<comment type="caution">
    <text evidence="18">The sequence shown here is derived from an EMBL/GenBank/DDBJ whole genome shotgun (WGS) entry which is preliminary data.</text>
</comment>
<keyword evidence="6 15" id="KW-0698">rRNA processing</keyword>
<dbReference type="GO" id="GO:0005737">
    <property type="term" value="C:cytoplasm"/>
    <property type="evidence" value="ECO:0007669"/>
    <property type="project" value="UniProtKB-SubCell"/>
</dbReference>
<dbReference type="GO" id="GO:0004525">
    <property type="term" value="F:ribonuclease III activity"/>
    <property type="evidence" value="ECO:0007669"/>
    <property type="project" value="UniProtKB-UniRule"/>
</dbReference>
<comment type="catalytic activity">
    <reaction evidence="1 15">
        <text>Endonucleolytic cleavage to 5'-phosphomonoester.</text>
        <dbReference type="EC" id="3.1.26.3"/>
    </reaction>
</comment>
<dbReference type="Pfam" id="PF00035">
    <property type="entry name" value="dsrm"/>
    <property type="match status" value="1"/>
</dbReference>
<dbReference type="GO" id="GO:0008033">
    <property type="term" value="P:tRNA processing"/>
    <property type="evidence" value="ECO:0007669"/>
    <property type="project" value="UniProtKB-KW"/>
</dbReference>
<keyword evidence="11 15" id="KW-0255">Endonuclease</keyword>
<dbReference type="HAMAP" id="MF_00104">
    <property type="entry name" value="RNase_III"/>
    <property type="match status" value="1"/>
</dbReference>
<feature type="active site" evidence="15">
    <location>
        <position position="119"/>
    </location>
</feature>
<comment type="function">
    <text evidence="15">Digests double-stranded RNA. Involved in the processing of primary rRNA transcript to yield the immediate precursors to the large and small rRNAs (23S and 16S). Processes some mRNAs, and tRNAs when they are encoded in the rRNA operon. Processes pre-crRNA and tracrRNA of type II CRISPR loci if present in the organism.</text>
</comment>
<dbReference type="RefSeq" id="WP_036381003.1">
    <property type="nucleotide sequence ID" value="NZ_CAJPUB010000002.1"/>
</dbReference>
<feature type="domain" description="DRBM" evidence="16">
    <location>
        <begin position="157"/>
        <end position="227"/>
    </location>
</feature>
<dbReference type="GO" id="GO:0003725">
    <property type="term" value="F:double-stranded RNA binding"/>
    <property type="evidence" value="ECO:0007669"/>
    <property type="project" value="TreeGrafter"/>
</dbReference>
<keyword evidence="10 15" id="KW-0479">Metal-binding</keyword>
<dbReference type="PANTHER" id="PTHR11207:SF0">
    <property type="entry name" value="RIBONUCLEASE 3"/>
    <property type="match status" value="1"/>
</dbReference>
<reference evidence="18 19" key="1">
    <citation type="submission" date="2020-06" db="EMBL/GenBank/DDBJ databases">
        <title>Mogibacterium timidum strain W9173 genomic sequence.</title>
        <authorList>
            <person name="Wade W.G."/>
            <person name="Johnston C.D."/>
            <person name="Chen T."/>
            <person name="Dewhirst F.E."/>
        </authorList>
    </citation>
    <scope>NUCLEOTIDE SEQUENCE [LARGE SCALE GENOMIC DNA]</scope>
    <source>
        <strain evidence="18 19">W9173</strain>
    </source>
</reference>
<dbReference type="PROSITE" id="PS50137">
    <property type="entry name" value="DS_RBD"/>
    <property type="match status" value="1"/>
</dbReference>
<dbReference type="CDD" id="cd10845">
    <property type="entry name" value="DSRM_RNAse_III_family"/>
    <property type="match status" value="1"/>
</dbReference>
<dbReference type="CDD" id="cd00593">
    <property type="entry name" value="RIBOc"/>
    <property type="match status" value="1"/>
</dbReference>
<keyword evidence="7 15" id="KW-0507">mRNA processing</keyword>
<dbReference type="SMART" id="SM00358">
    <property type="entry name" value="DSRM"/>
    <property type="match status" value="1"/>
</dbReference>
<dbReference type="SUPFAM" id="SSF54768">
    <property type="entry name" value="dsRNA-binding domain-like"/>
    <property type="match status" value="1"/>
</dbReference>
<evidence type="ECO:0000256" key="11">
    <source>
        <dbReference type="ARBA" id="ARBA00022759"/>
    </source>
</evidence>
<dbReference type="GO" id="GO:0019843">
    <property type="term" value="F:rRNA binding"/>
    <property type="evidence" value="ECO:0007669"/>
    <property type="project" value="UniProtKB-KW"/>
</dbReference>
<evidence type="ECO:0000256" key="15">
    <source>
        <dbReference type="HAMAP-Rule" id="MF_00104"/>
    </source>
</evidence>
<feature type="domain" description="RNase III" evidence="17">
    <location>
        <begin position="1"/>
        <end position="130"/>
    </location>
</feature>
<dbReference type="GO" id="GO:0006364">
    <property type="term" value="P:rRNA processing"/>
    <property type="evidence" value="ECO:0007669"/>
    <property type="project" value="UniProtKB-UniRule"/>
</dbReference>
<dbReference type="PROSITE" id="PS50142">
    <property type="entry name" value="RNASE_3_2"/>
    <property type="match status" value="1"/>
</dbReference>
<dbReference type="GO" id="GO:0046872">
    <property type="term" value="F:metal ion binding"/>
    <property type="evidence" value="ECO:0007669"/>
    <property type="project" value="UniProtKB-KW"/>
</dbReference>
<feature type="binding site" evidence="15">
    <location>
        <position position="116"/>
    </location>
    <ligand>
        <name>Mg(2+)</name>
        <dbReference type="ChEBI" id="CHEBI:18420"/>
    </ligand>
</feature>
<dbReference type="EMBL" id="JABXYR010000002">
    <property type="protein sequence ID" value="NWO23869.1"/>
    <property type="molecule type" value="Genomic_DNA"/>
</dbReference>
<evidence type="ECO:0000256" key="9">
    <source>
        <dbReference type="ARBA" id="ARBA00022722"/>
    </source>
</evidence>
<dbReference type="Pfam" id="PF14622">
    <property type="entry name" value="Ribonucleas_3_3"/>
    <property type="match status" value="1"/>
</dbReference>
<evidence type="ECO:0000256" key="5">
    <source>
        <dbReference type="ARBA" id="ARBA00022490"/>
    </source>
</evidence>
<feature type="binding site" evidence="15">
    <location>
        <position position="119"/>
    </location>
    <ligand>
        <name>Mg(2+)</name>
        <dbReference type="ChEBI" id="CHEBI:18420"/>
    </ligand>
</feature>
<dbReference type="GO" id="GO:0010468">
    <property type="term" value="P:regulation of gene expression"/>
    <property type="evidence" value="ECO:0007669"/>
    <property type="project" value="TreeGrafter"/>
</dbReference>
<dbReference type="InterPro" id="IPR014720">
    <property type="entry name" value="dsRBD_dom"/>
</dbReference>
<protein>
    <recommendedName>
        <fullName evidence="15">Ribonuclease 3</fullName>
        <ecNumber evidence="15">3.1.26.3</ecNumber>
    </recommendedName>
    <alternativeName>
        <fullName evidence="15">Ribonuclease III</fullName>
        <shortName evidence="15">RNase III</shortName>
    </alternativeName>
</protein>
<feature type="binding site" evidence="15">
    <location>
        <position position="43"/>
    </location>
    <ligand>
        <name>Mg(2+)</name>
        <dbReference type="ChEBI" id="CHEBI:18420"/>
    </ligand>
</feature>
<dbReference type="InterPro" id="IPR036389">
    <property type="entry name" value="RNase_III_sf"/>
</dbReference>
<gene>
    <name evidence="15 18" type="primary">rnc</name>
    <name evidence="18" type="ORF">HW270_07290</name>
</gene>
<dbReference type="AlphaFoldDB" id="A0A7Y9B168"/>
<dbReference type="SMART" id="SM00535">
    <property type="entry name" value="RIBOc"/>
    <property type="match status" value="1"/>
</dbReference>
<accession>A0A7Y9B168</accession>
<dbReference type="Proteomes" id="UP000526307">
    <property type="component" value="Unassembled WGS sequence"/>
</dbReference>
<evidence type="ECO:0000256" key="8">
    <source>
        <dbReference type="ARBA" id="ARBA00022694"/>
    </source>
</evidence>
<evidence type="ECO:0000256" key="2">
    <source>
        <dbReference type="ARBA" id="ARBA00004496"/>
    </source>
</evidence>
<dbReference type="EC" id="3.1.26.3" evidence="15"/>
<evidence type="ECO:0000259" key="17">
    <source>
        <dbReference type="PROSITE" id="PS50142"/>
    </source>
</evidence>
<evidence type="ECO:0000256" key="7">
    <source>
        <dbReference type="ARBA" id="ARBA00022664"/>
    </source>
</evidence>
<evidence type="ECO:0000256" key="6">
    <source>
        <dbReference type="ARBA" id="ARBA00022552"/>
    </source>
</evidence>
<keyword evidence="5 15" id="KW-0963">Cytoplasm</keyword>
<sequence length="227" mass="24838">MDSLENKLGYKFKNEKLLETALTHSSYASEHGKHYEFNNERLEFLGDAFLDAIIGKKMFAVMPEAHEGVLSKTRADVVCERSLAEVASQLELGEYLKLGHGEENGGGRQKTSIVGDAVEAVIGAMIIDGGYAAAERVVLDLFADKIRLAVKGELYKDYKTLLQEKLQDYIKGVNIRYQIVNEAGPDHSKEFVAAVLVDGNELGRGIGKSKKESEQAAAADALMKGDI</sequence>
<keyword evidence="9 15" id="KW-0540">Nuclease</keyword>
<dbReference type="SUPFAM" id="SSF69065">
    <property type="entry name" value="RNase III domain-like"/>
    <property type="match status" value="1"/>
</dbReference>
<dbReference type="InterPro" id="IPR011907">
    <property type="entry name" value="RNase_III"/>
</dbReference>
<keyword evidence="8 15" id="KW-0819">tRNA processing</keyword>